<evidence type="ECO:0000313" key="7">
    <source>
        <dbReference type="Proteomes" id="UP000241868"/>
    </source>
</evidence>
<evidence type="ECO:0000256" key="4">
    <source>
        <dbReference type="PROSITE-ProRule" id="PRU00236"/>
    </source>
</evidence>
<dbReference type="GO" id="GO:0017136">
    <property type="term" value="F:histone deacetylase activity, NAD-dependent"/>
    <property type="evidence" value="ECO:0007669"/>
    <property type="project" value="TreeGrafter"/>
</dbReference>
<evidence type="ECO:0000313" key="6">
    <source>
        <dbReference type="EMBL" id="PSJ80287.1"/>
    </source>
</evidence>
<dbReference type="OrthoDB" id="9800582at2"/>
<dbReference type="SUPFAM" id="SSF52467">
    <property type="entry name" value="DHS-like NAD/FAD-binding domain"/>
    <property type="match status" value="1"/>
</dbReference>
<dbReference type="EC" id="2.3.1.286" evidence="1"/>
<dbReference type="Gene3D" id="3.40.50.1220">
    <property type="entry name" value="TPP-binding domain"/>
    <property type="match status" value="1"/>
</dbReference>
<organism evidence="6 7">
    <name type="scientific">Neisseria iguanae</name>
    <dbReference type="NCBI Taxonomy" id="90242"/>
    <lineage>
        <taxon>Bacteria</taxon>
        <taxon>Pseudomonadati</taxon>
        <taxon>Pseudomonadota</taxon>
        <taxon>Betaproteobacteria</taxon>
        <taxon>Neisseriales</taxon>
        <taxon>Neisseriaceae</taxon>
        <taxon>Neisseria</taxon>
    </lineage>
</organism>
<dbReference type="Gene3D" id="3.30.1600.10">
    <property type="entry name" value="SIR2/SIRT2 'Small Domain"/>
    <property type="match status" value="1"/>
</dbReference>
<proteinExistence type="predicted"/>
<name>A0A2P7U002_9NEIS</name>
<dbReference type="InterPro" id="IPR026591">
    <property type="entry name" value="Sirtuin_cat_small_dom_sf"/>
</dbReference>
<evidence type="ECO:0000256" key="2">
    <source>
        <dbReference type="ARBA" id="ARBA00022679"/>
    </source>
</evidence>
<accession>A0A2P7U002</accession>
<dbReference type="PANTHER" id="PTHR11085">
    <property type="entry name" value="NAD-DEPENDENT PROTEIN DEACYLASE SIRTUIN-5, MITOCHONDRIAL-RELATED"/>
    <property type="match status" value="1"/>
</dbReference>
<dbReference type="InterPro" id="IPR050134">
    <property type="entry name" value="NAD-dep_sirtuin_deacylases"/>
</dbReference>
<dbReference type="Pfam" id="PF02146">
    <property type="entry name" value="SIR2"/>
    <property type="match status" value="1"/>
</dbReference>
<dbReference type="RefSeq" id="WP_106741677.1">
    <property type="nucleotide sequence ID" value="NZ_PXYY01000038.1"/>
</dbReference>
<dbReference type="GO" id="GO:0070403">
    <property type="term" value="F:NAD+ binding"/>
    <property type="evidence" value="ECO:0007669"/>
    <property type="project" value="InterPro"/>
</dbReference>
<dbReference type="AlphaFoldDB" id="A0A2P7U002"/>
<comment type="caution">
    <text evidence="6">The sequence shown here is derived from an EMBL/GenBank/DDBJ whole genome shotgun (WGS) entry which is preliminary data.</text>
</comment>
<feature type="domain" description="Deacetylase sirtuin-type" evidence="5">
    <location>
        <begin position="1"/>
        <end position="225"/>
    </location>
</feature>
<evidence type="ECO:0000256" key="1">
    <source>
        <dbReference type="ARBA" id="ARBA00012928"/>
    </source>
</evidence>
<protein>
    <recommendedName>
        <fullName evidence="1">protein acetyllysine N-acetyltransferase</fullName>
        <ecNumber evidence="1">2.3.1.286</ecNumber>
    </recommendedName>
</protein>
<gene>
    <name evidence="6" type="ORF">C7N83_07220</name>
</gene>
<comment type="caution">
    <text evidence="4">Lacks conserved residue(s) required for the propagation of feature annotation.</text>
</comment>
<sequence>MKKCVVLTGAGISADSGLLTFRDAGGLWEGHKVTDVCTPEASAHNPKLVIDFYNRRRRQANAAEPNAAHKALQDLAGHYRVQIITQNVDNLHERAGSKNVLHLHGELNKLRSVDKPEEIIDFTGEQTSATLSSSGGAMRPHIVFFGEKVPMFDAAAEEMRDADVVMIIGTSMQVYPAASLVHYAPPYADFYLVDPNPQSVAANIEVISKRAAEGVPGLVEYLIAKAES</sequence>
<keyword evidence="3" id="KW-0520">NAD</keyword>
<dbReference type="Proteomes" id="UP000241868">
    <property type="component" value="Unassembled WGS sequence"/>
</dbReference>
<dbReference type="InterPro" id="IPR029035">
    <property type="entry name" value="DHS-like_NAD/FAD-binding_dom"/>
</dbReference>
<dbReference type="PANTHER" id="PTHR11085:SF4">
    <property type="entry name" value="NAD-DEPENDENT PROTEIN DEACYLASE"/>
    <property type="match status" value="1"/>
</dbReference>
<dbReference type="InterPro" id="IPR026590">
    <property type="entry name" value="Ssirtuin_cat_dom"/>
</dbReference>
<keyword evidence="2" id="KW-0808">Transferase</keyword>
<dbReference type="InterPro" id="IPR003000">
    <property type="entry name" value="Sirtuin"/>
</dbReference>
<dbReference type="EMBL" id="PXYY01000038">
    <property type="protein sequence ID" value="PSJ80287.1"/>
    <property type="molecule type" value="Genomic_DNA"/>
</dbReference>
<reference evidence="6 7" key="1">
    <citation type="submission" date="2018-03" db="EMBL/GenBank/DDBJ databases">
        <title>Neisseria weixii sp. nov., isolated from the intestinal contents of Tibetan Plateau pika (Ochotona curzoniae) in Yushu, Qinghai Province, China.</title>
        <authorList>
            <person name="Gui Z."/>
        </authorList>
    </citation>
    <scope>NUCLEOTIDE SEQUENCE [LARGE SCALE GENOMIC DNA]</scope>
    <source>
        <strain evidence="6 7">ATCC 51483</strain>
    </source>
</reference>
<evidence type="ECO:0000256" key="3">
    <source>
        <dbReference type="ARBA" id="ARBA00023027"/>
    </source>
</evidence>
<dbReference type="PROSITE" id="PS50305">
    <property type="entry name" value="SIRTUIN"/>
    <property type="match status" value="1"/>
</dbReference>
<keyword evidence="7" id="KW-1185">Reference proteome</keyword>
<evidence type="ECO:0000259" key="5">
    <source>
        <dbReference type="PROSITE" id="PS50305"/>
    </source>
</evidence>